<sequence length="163" mass="18814">MPTCVSKQTNCAPPTGTSRHPPLALLLVEVKQGLKKISDNPRAYRSKAFTEWYRQAQELYQSTAWFGAPPIIGERFSQRRFGRSRDLLNDIEIFVLFKLDVQVTMKELDYFMARYRHMEELAHSQQQHTANGAMQLPHGHRLISQGLLGLLTLGFLLWLLLKF</sequence>
<reference evidence="2" key="1">
    <citation type="submission" date="2020-03" db="EMBL/GenBank/DDBJ databases">
        <authorList>
            <person name="Guo F."/>
        </authorList>
    </citation>
    <scope>NUCLEOTIDE SEQUENCE</scope>
    <source>
        <strain evidence="2">JCM 30134</strain>
    </source>
</reference>
<keyword evidence="1" id="KW-0472">Membrane</keyword>
<name>A0A9E5MHE9_9GAMM</name>
<gene>
    <name evidence="2" type="ORF">G8770_09910</name>
</gene>
<accession>A0A9E5MHE9</accession>
<keyword evidence="3" id="KW-1185">Reference proteome</keyword>
<evidence type="ECO:0000313" key="3">
    <source>
        <dbReference type="Proteomes" id="UP000787472"/>
    </source>
</evidence>
<dbReference type="RefSeq" id="WP_167185611.1">
    <property type="nucleotide sequence ID" value="NZ_JAAONZ010000006.1"/>
</dbReference>
<dbReference type="Proteomes" id="UP000787472">
    <property type="component" value="Unassembled WGS sequence"/>
</dbReference>
<comment type="caution">
    <text evidence="2">The sequence shown here is derived from an EMBL/GenBank/DDBJ whole genome shotgun (WGS) entry which is preliminary data.</text>
</comment>
<evidence type="ECO:0000256" key="1">
    <source>
        <dbReference type="SAM" id="Phobius"/>
    </source>
</evidence>
<dbReference type="AlphaFoldDB" id="A0A9E5MHE9"/>
<proteinExistence type="predicted"/>
<protein>
    <submittedName>
        <fullName evidence="2">Uncharacterized protein</fullName>
    </submittedName>
</protein>
<keyword evidence="1" id="KW-0812">Transmembrane</keyword>
<organism evidence="2 3">
    <name type="scientific">Pseudomaricurvus hydrocarbonicus</name>
    <dbReference type="NCBI Taxonomy" id="1470433"/>
    <lineage>
        <taxon>Bacteria</taxon>
        <taxon>Pseudomonadati</taxon>
        <taxon>Pseudomonadota</taxon>
        <taxon>Gammaproteobacteria</taxon>
        <taxon>Cellvibrionales</taxon>
        <taxon>Cellvibrionaceae</taxon>
        <taxon>Pseudomaricurvus</taxon>
    </lineage>
</organism>
<dbReference type="EMBL" id="JAAONZ010000006">
    <property type="protein sequence ID" value="NHO65856.1"/>
    <property type="molecule type" value="Genomic_DNA"/>
</dbReference>
<feature type="transmembrane region" description="Helical" evidence="1">
    <location>
        <begin position="142"/>
        <end position="161"/>
    </location>
</feature>
<keyword evidence="1" id="KW-1133">Transmembrane helix</keyword>
<evidence type="ECO:0000313" key="2">
    <source>
        <dbReference type="EMBL" id="NHO65856.1"/>
    </source>
</evidence>